<reference evidence="1" key="2">
    <citation type="journal article" date="2015" name="Fish Shellfish Immunol.">
        <title>Early steps in the European eel (Anguilla anguilla)-Vibrio vulnificus interaction in the gills: Role of the RtxA13 toxin.</title>
        <authorList>
            <person name="Callol A."/>
            <person name="Pajuelo D."/>
            <person name="Ebbesson L."/>
            <person name="Teles M."/>
            <person name="MacKenzie S."/>
            <person name="Amaro C."/>
        </authorList>
    </citation>
    <scope>NUCLEOTIDE SEQUENCE</scope>
</reference>
<organism evidence="1">
    <name type="scientific">Anguilla anguilla</name>
    <name type="common">European freshwater eel</name>
    <name type="synonym">Muraena anguilla</name>
    <dbReference type="NCBI Taxonomy" id="7936"/>
    <lineage>
        <taxon>Eukaryota</taxon>
        <taxon>Metazoa</taxon>
        <taxon>Chordata</taxon>
        <taxon>Craniata</taxon>
        <taxon>Vertebrata</taxon>
        <taxon>Euteleostomi</taxon>
        <taxon>Actinopterygii</taxon>
        <taxon>Neopterygii</taxon>
        <taxon>Teleostei</taxon>
        <taxon>Anguilliformes</taxon>
        <taxon>Anguillidae</taxon>
        <taxon>Anguilla</taxon>
    </lineage>
</organism>
<accession>A0A0E9QZE8</accession>
<evidence type="ECO:0000313" key="1">
    <source>
        <dbReference type="EMBL" id="JAH21625.1"/>
    </source>
</evidence>
<protein>
    <submittedName>
        <fullName evidence="1">Uncharacterized protein</fullName>
    </submittedName>
</protein>
<dbReference type="EMBL" id="GBXM01086952">
    <property type="protein sequence ID" value="JAH21625.1"/>
    <property type="molecule type" value="Transcribed_RNA"/>
</dbReference>
<name>A0A0E9QZE8_ANGAN</name>
<sequence>MRNIQNMEIVLSKSSTLDVIG</sequence>
<dbReference type="AlphaFoldDB" id="A0A0E9QZE8"/>
<proteinExistence type="predicted"/>
<reference evidence="1" key="1">
    <citation type="submission" date="2014-11" db="EMBL/GenBank/DDBJ databases">
        <authorList>
            <person name="Amaro Gonzalez C."/>
        </authorList>
    </citation>
    <scope>NUCLEOTIDE SEQUENCE</scope>
</reference>